<accession>A0ABU7C209</accession>
<dbReference type="Proteomes" id="UP001345963">
    <property type="component" value="Unassembled WGS sequence"/>
</dbReference>
<gene>
    <name evidence="1" type="ORF">ATANTOWER_015469</name>
</gene>
<proteinExistence type="predicted"/>
<reference evidence="1 2" key="1">
    <citation type="submission" date="2021-07" db="EMBL/GenBank/DDBJ databases">
        <authorList>
            <person name="Palmer J.M."/>
        </authorList>
    </citation>
    <scope>NUCLEOTIDE SEQUENCE [LARGE SCALE GENOMIC DNA]</scope>
    <source>
        <strain evidence="1 2">AT_MEX2019</strain>
        <tissue evidence="1">Muscle</tissue>
    </source>
</reference>
<comment type="caution">
    <text evidence="1">The sequence shown here is derived from an EMBL/GenBank/DDBJ whole genome shotgun (WGS) entry which is preliminary data.</text>
</comment>
<name>A0ABU7C209_9TELE</name>
<evidence type="ECO:0000313" key="1">
    <source>
        <dbReference type="EMBL" id="MED6255820.1"/>
    </source>
</evidence>
<keyword evidence="2" id="KW-1185">Reference proteome</keyword>
<sequence>MEDSPSPPALSNYSSMPISIKSAFLPLANHPSRLCFKRSSSTEPSVLQLNFDVQSHHVRLQSDNLAAPRVVHNDLRPPSSLLSRRTIRLASRFGVHSPGPDHAACLLTPIWIYPTLLSSHAPAAA</sequence>
<evidence type="ECO:0000313" key="2">
    <source>
        <dbReference type="Proteomes" id="UP001345963"/>
    </source>
</evidence>
<dbReference type="EMBL" id="JAHUTI010072044">
    <property type="protein sequence ID" value="MED6255820.1"/>
    <property type="molecule type" value="Genomic_DNA"/>
</dbReference>
<protein>
    <submittedName>
        <fullName evidence="1">Uncharacterized protein</fullName>
    </submittedName>
</protein>
<organism evidence="1 2">
    <name type="scientific">Ataeniobius toweri</name>
    <dbReference type="NCBI Taxonomy" id="208326"/>
    <lineage>
        <taxon>Eukaryota</taxon>
        <taxon>Metazoa</taxon>
        <taxon>Chordata</taxon>
        <taxon>Craniata</taxon>
        <taxon>Vertebrata</taxon>
        <taxon>Euteleostomi</taxon>
        <taxon>Actinopterygii</taxon>
        <taxon>Neopterygii</taxon>
        <taxon>Teleostei</taxon>
        <taxon>Neoteleostei</taxon>
        <taxon>Acanthomorphata</taxon>
        <taxon>Ovalentaria</taxon>
        <taxon>Atherinomorphae</taxon>
        <taxon>Cyprinodontiformes</taxon>
        <taxon>Goodeidae</taxon>
        <taxon>Ataeniobius</taxon>
    </lineage>
</organism>